<dbReference type="Gene3D" id="2.20.110.10">
    <property type="entry name" value="Histone H3 K4-specific methyltransferase SET7/9 N-terminal domain"/>
    <property type="match status" value="1"/>
</dbReference>
<dbReference type="KEGG" id="fbe:FF125_17935"/>
<dbReference type="Proteomes" id="UP000306229">
    <property type="component" value="Chromosome"/>
</dbReference>
<evidence type="ECO:0000259" key="1">
    <source>
        <dbReference type="Pfam" id="PF03544"/>
    </source>
</evidence>
<dbReference type="OrthoDB" id="7342920at2"/>
<dbReference type="RefSeq" id="WP_138951075.1">
    <property type="nucleotide sequence ID" value="NZ_CP040749.1"/>
</dbReference>
<proteinExistence type="predicted"/>
<dbReference type="InterPro" id="IPR037682">
    <property type="entry name" value="TonB_C"/>
</dbReference>
<protein>
    <recommendedName>
        <fullName evidence="1">TonB C-terminal domain-containing protein</fullName>
    </recommendedName>
</protein>
<organism evidence="2 3">
    <name type="scientific">Aureibaculum algae</name>
    <dbReference type="NCBI Taxonomy" id="2584122"/>
    <lineage>
        <taxon>Bacteria</taxon>
        <taxon>Pseudomonadati</taxon>
        <taxon>Bacteroidota</taxon>
        <taxon>Flavobacteriia</taxon>
        <taxon>Flavobacteriales</taxon>
        <taxon>Flavobacteriaceae</taxon>
        <taxon>Aureibaculum</taxon>
    </lineage>
</organism>
<sequence length="281" mass="32667">MKKKLLIILCTLTFSPIFSQKTIKVTSSRDQKIETYYVLDTNRKMKHGKYLLTWDAKLYKSIIEEGTYDNDNKEGVWKAYYPFEGKYDKNDTRVHYLTTYKDNKKNGLFVEFGYGKDTVEVGEFLANKRSGIWRKYKNGKLVGKYNFDTNDNLADKIDIKKQGSYKLPTLIKDNLNLYLINNFHPINHKKVKRLFGIVDVTMTIEKNGSVENVIVKGAEYPELEKEFISVLKSTYGLWNPALKNAEQVTVDIAIPIKFLIEWKKKGHRVGVQCGTLEIIEY</sequence>
<dbReference type="SUPFAM" id="SSF82185">
    <property type="entry name" value="Histone H3 K4-specific methyltransferase SET7/9 N-terminal domain"/>
    <property type="match status" value="1"/>
</dbReference>
<evidence type="ECO:0000313" key="2">
    <source>
        <dbReference type="EMBL" id="QCX40235.1"/>
    </source>
</evidence>
<keyword evidence="3" id="KW-1185">Reference proteome</keyword>
<dbReference type="AlphaFoldDB" id="A0A5B7TTT1"/>
<dbReference type="Pfam" id="PF03544">
    <property type="entry name" value="TonB_C"/>
    <property type="match status" value="1"/>
</dbReference>
<reference evidence="2 3" key="1">
    <citation type="submission" date="2019-05" db="EMBL/GenBank/DDBJ databases">
        <title>Algicella ahnfeltiae gen. nov., sp. nov., a novel marine bacterium of the family Flavobacteriaceae isolated from a red alga.</title>
        <authorList>
            <person name="Nedashkovskaya O.I."/>
            <person name="Kukhlevskiy A.D."/>
            <person name="Kim S.-G."/>
            <person name="Zhukova N.V."/>
            <person name="Mikhailov V.V."/>
        </authorList>
    </citation>
    <scope>NUCLEOTIDE SEQUENCE [LARGE SCALE GENOMIC DNA]</scope>
    <source>
        <strain evidence="2 3">10Alg115</strain>
    </source>
</reference>
<dbReference type="EMBL" id="CP040749">
    <property type="protein sequence ID" value="QCX40235.1"/>
    <property type="molecule type" value="Genomic_DNA"/>
</dbReference>
<name>A0A5B7TTT1_9FLAO</name>
<accession>A0A5B7TTT1</accession>
<evidence type="ECO:0000313" key="3">
    <source>
        <dbReference type="Proteomes" id="UP000306229"/>
    </source>
</evidence>
<feature type="domain" description="TonB C-terminal" evidence="1">
    <location>
        <begin position="192"/>
        <end position="258"/>
    </location>
</feature>
<dbReference type="Gene3D" id="3.30.1150.10">
    <property type="match status" value="1"/>
</dbReference>
<dbReference type="GO" id="GO:0055085">
    <property type="term" value="P:transmembrane transport"/>
    <property type="evidence" value="ECO:0007669"/>
    <property type="project" value="InterPro"/>
</dbReference>
<gene>
    <name evidence="2" type="ORF">FF125_17935</name>
</gene>